<reference evidence="2" key="1">
    <citation type="journal article" date="2019" name="Ecotoxicol. Environ. Saf.">
        <title>Microbial characterization of heavy metal resistant bacterial strains isolated from an electroplating wastewater treatment plant.</title>
        <authorList>
            <person name="Cai X."/>
            <person name="Zheng X."/>
            <person name="Zhang D."/>
            <person name="Iqbal W."/>
            <person name="Liu C."/>
            <person name="Yang B."/>
            <person name="Zhao X."/>
            <person name="Lu X."/>
            <person name="Mao Y."/>
        </authorList>
    </citation>
    <scope>NUCLEOTIDE SEQUENCE [LARGE SCALE GENOMIC DNA]</scope>
    <source>
        <strain evidence="2">Ni1-3</strain>
    </source>
</reference>
<protein>
    <submittedName>
        <fullName evidence="2">Uncharacterized protein</fullName>
    </submittedName>
</protein>
<dbReference type="EMBL" id="CP031775">
    <property type="protein sequence ID" value="QDZ91871.1"/>
    <property type="molecule type" value="Genomic_DNA"/>
</dbReference>
<keyword evidence="1" id="KW-0812">Transmembrane</keyword>
<feature type="transmembrane region" description="Helical" evidence="1">
    <location>
        <begin position="12"/>
        <end position="30"/>
    </location>
</feature>
<proteinExistence type="predicted"/>
<dbReference type="AlphaFoldDB" id="A0A5B8R208"/>
<evidence type="ECO:0000256" key="1">
    <source>
        <dbReference type="SAM" id="Phobius"/>
    </source>
</evidence>
<evidence type="ECO:0000313" key="2">
    <source>
        <dbReference type="EMBL" id="QDZ91871.1"/>
    </source>
</evidence>
<organism evidence="2">
    <name type="scientific">Shewanella decolorationis</name>
    <dbReference type="NCBI Taxonomy" id="256839"/>
    <lineage>
        <taxon>Bacteria</taxon>
        <taxon>Pseudomonadati</taxon>
        <taxon>Pseudomonadota</taxon>
        <taxon>Gammaproteobacteria</taxon>
        <taxon>Alteromonadales</taxon>
        <taxon>Shewanellaceae</taxon>
        <taxon>Shewanella</taxon>
    </lineage>
</organism>
<sequence>MCDATKAWDNRMAANIPQLCFGVIVGLRLLDWDRIKRRAGKKMRTLRCAKIHKQTVDSWVRVRDSQVQRYNKKPLI</sequence>
<name>A0A5B8R208_9GAMM</name>
<keyword evidence="1" id="KW-0472">Membrane</keyword>
<keyword evidence="1" id="KW-1133">Transmembrane helix</keyword>
<accession>A0A5B8R208</accession>
<gene>
    <name evidence="2" type="ORF">D0436_16170</name>
</gene>